<dbReference type="InterPro" id="IPR028978">
    <property type="entry name" value="Chorismate_lyase_/UTRA_dom_sf"/>
</dbReference>
<evidence type="ECO:0000313" key="5">
    <source>
        <dbReference type="EMBL" id="NYE70696.1"/>
    </source>
</evidence>
<evidence type="ECO:0000256" key="2">
    <source>
        <dbReference type="ARBA" id="ARBA00023125"/>
    </source>
</evidence>
<dbReference type="Gene3D" id="1.10.10.10">
    <property type="entry name" value="Winged helix-like DNA-binding domain superfamily/Winged helix DNA-binding domain"/>
    <property type="match status" value="1"/>
</dbReference>
<dbReference type="EMBL" id="JACCBU010000001">
    <property type="protein sequence ID" value="NYE70696.1"/>
    <property type="molecule type" value="Genomic_DNA"/>
</dbReference>
<keyword evidence="1" id="KW-0805">Transcription regulation</keyword>
<feature type="domain" description="HTH gntR-type" evidence="4">
    <location>
        <begin position="8"/>
        <end position="76"/>
    </location>
</feature>
<dbReference type="InterPro" id="IPR000524">
    <property type="entry name" value="Tscrpt_reg_HTH_GntR"/>
</dbReference>
<dbReference type="RefSeq" id="WP_179750345.1">
    <property type="nucleotide sequence ID" value="NZ_JACCBU010000001.1"/>
</dbReference>
<dbReference type="InterPro" id="IPR036388">
    <property type="entry name" value="WH-like_DNA-bd_sf"/>
</dbReference>
<organism evidence="5 6">
    <name type="scientific">Microlunatus parietis</name>
    <dbReference type="NCBI Taxonomy" id="682979"/>
    <lineage>
        <taxon>Bacteria</taxon>
        <taxon>Bacillati</taxon>
        <taxon>Actinomycetota</taxon>
        <taxon>Actinomycetes</taxon>
        <taxon>Propionibacteriales</taxon>
        <taxon>Propionibacteriaceae</taxon>
        <taxon>Microlunatus</taxon>
    </lineage>
</organism>
<evidence type="ECO:0000313" key="6">
    <source>
        <dbReference type="Proteomes" id="UP000569914"/>
    </source>
</evidence>
<accession>A0A7Y9LCA8</accession>
<dbReference type="SMART" id="SM00866">
    <property type="entry name" value="UTRA"/>
    <property type="match status" value="1"/>
</dbReference>
<reference evidence="5 6" key="1">
    <citation type="submission" date="2020-07" db="EMBL/GenBank/DDBJ databases">
        <title>Sequencing the genomes of 1000 actinobacteria strains.</title>
        <authorList>
            <person name="Klenk H.-P."/>
        </authorList>
    </citation>
    <scope>NUCLEOTIDE SEQUENCE [LARGE SCALE GENOMIC DNA]</scope>
    <source>
        <strain evidence="5 6">DSM 22083</strain>
    </source>
</reference>
<gene>
    <name evidence="5" type="ORF">BKA15_002025</name>
</gene>
<dbReference type="InterPro" id="IPR011663">
    <property type="entry name" value="UTRA"/>
</dbReference>
<dbReference type="GO" id="GO:0003677">
    <property type="term" value="F:DNA binding"/>
    <property type="evidence" value="ECO:0007669"/>
    <property type="project" value="UniProtKB-KW"/>
</dbReference>
<dbReference type="SMART" id="SM00345">
    <property type="entry name" value="HTH_GNTR"/>
    <property type="match status" value="1"/>
</dbReference>
<evidence type="ECO:0000256" key="3">
    <source>
        <dbReference type="ARBA" id="ARBA00023163"/>
    </source>
</evidence>
<dbReference type="InterPro" id="IPR036390">
    <property type="entry name" value="WH_DNA-bd_sf"/>
</dbReference>
<dbReference type="PRINTS" id="PR00035">
    <property type="entry name" value="HTHGNTR"/>
</dbReference>
<dbReference type="SUPFAM" id="SSF64288">
    <property type="entry name" value="Chorismate lyase-like"/>
    <property type="match status" value="1"/>
</dbReference>
<protein>
    <submittedName>
        <fullName evidence="5">GntR family transcriptional regulator</fullName>
    </submittedName>
</protein>
<evidence type="ECO:0000259" key="4">
    <source>
        <dbReference type="PROSITE" id="PS50949"/>
    </source>
</evidence>
<dbReference type="PANTHER" id="PTHR44846">
    <property type="entry name" value="MANNOSYL-D-GLYCERATE TRANSPORT/METABOLISM SYSTEM REPRESSOR MNGR-RELATED"/>
    <property type="match status" value="1"/>
</dbReference>
<proteinExistence type="predicted"/>
<dbReference type="Pfam" id="PF00392">
    <property type="entry name" value="GntR"/>
    <property type="match status" value="1"/>
</dbReference>
<dbReference type="SUPFAM" id="SSF46785">
    <property type="entry name" value="Winged helix' DNA-binding domain"/>
    <property type="match status" value="1"/>
</dbReference>
<dbReference type="Gene3D" id="3.40.1410.10">
    <property type="entry name" value="Chorismate lyase-like"/>
    <property type="match status" value="1"/>
</dbReference>
<dbReference type="InterPro" id="IPR050679">
    <property type="entry name" value="Bact_HTH_transcr_reg"/>
</dbReference>
<comment type="caution">
    <text evidence="5">The sequence shown here is derived from an EMBL/GenBank/DDBJ whole genome shotgun (WGS) entry which is preliminary data.</text>
</comment>
<dbReference type="GO" id="GO:0045892">
    <property type="term" value="P:negative regulation of DNA-templated transcription"/>
    <property type="evidence" value="ECO:0007669"/>
    <property type="project" value="TreeGrafter"/>
</dbReference>
<keyword evidence="2" id="KW-0238">DNA-binding</keyword>
<keyword evidence="6" id="KW-1185">Reference proteome</keyword>
<name>A0A7Y9LCA8_9ACTN</name>
<dbReference type="CDD" id="cd07377">
    <property type="entry name" value="WHTH_GntR"/>
    <property type="match status" value="1"/>
</dbReference>
<sequence>MDVDTPTSRAVYRAREQVRQLVQRGVYAPGTRLPGERELASATRVSRSTLRLALEQLEEEGILDRQPQRGWFVTRHGLIGDRSSSLQSFSDIVRRKGFTPTATVLRHEVRGATVEEASRLGIPPAASIIELRRLRGMNGNPICIDRSLLIEQRTPQLVGVDLADSSLYETLERECGIVIVHASCELQAEAANAADAELLRIAVGAPVLHYRDVSRDQNEEIVMTSELLYRGDAYRFESDLYRQFPPPV</sequence>
<evidence type="ECO:0000256" key="1">
    <source>
        <dbReference type="ARBA" id="ARBA00023015"/>
    </source>
</evidence>
<dbReference type="Proteomes" id="UP000569914">
    <property type="component" value="Unassembled WGS sequence"/>
</dbReference>
<dbReference type="PANTHER" id="PTHR44846:SF1">
    <property type="entry name" value="MANNOSYL-D-GLYCERATE TRANSPORT_METABOLISM SYSTEM REPRESSOR MNGR-RELATED"/>
    <property type="match status" value="1"/>
</dbReference>
<dbReference type="AlphaFoldDB" id="A0A7Y9LCA8"/>
<dbReference type="GO" id="GO:0003700">
    <property type="term" value="F:DNA-binding transcription factor activity"/>
    <property type="evidence" value="ECO:0007669"/>
    <property type="project" value="InterPro"/>
</dbReference>
<keyword evidence="3" id="KW-0804">Transcription</keyword>
<dbReference type="Pfam" id="PF07702">
    <property type="entry name" value="UTRA"/>
    <property type="match status" value="1"/>
</dbReference>
<dbReference type="PROSITE" id="PS50949">
    <property type="entry name" value="HTH_GNTR"/>
    <property type="match status" value="1"/>
</dbReference>